<dbReference type="KEGG" id="cch:Cag_0834"/>
<feature type="transmembrane region" description="Helical" evidence="1">
    <location>
        <begin position="203"/>
        <end position="224"/>
    </location>
</feature>
<feature type="transmembrane region" description="Helical" evidence="1">
    <location>
        <begin position="98"/>
        <end position="125"/>
    </location>
</feature>
<keyword evidence="1" id="KW-0472">Membrane</keyword>
<proteinExistence type="predicted"/>
<dbReference type="HOGENOM" id="CLU_1040901_0_0_10"/>
<reference evidence="2" key="1">
    <citation type="submission" date="2005-08" db="EMBL/GenBank/DDBJ databases">
        <title>Complete sequence of Chlorobium chlorochromatii CaD3.</title>
        <authorList>
            <person name="Copeland A."/>
            <person name="Lucas S."/>
            <person name="Lapidus A."/>
            <person name="Barry K."/>
            <person name="Detter J.C."/>
            <person name="Glavina T."/>
            <person name="Hammon N."/>
            <person name="Israni S."/>
            <person name="Pitluck S."/>
            <person name="Bryant D."/>
            <person name="Schmutz J."/>
            <person name="Larimer F."/>
            <person name="Land M."/>
            <person name="Kyrpides N."/>
            <person name="Ivanova N."/>
            <person name="Richardson P."/>
        </authorList>
    </citation>
    <scope>NUCLEOTIDE SEQUENCE [LARGE SCALE GENOMIC DNA]</scope>
    <source>
        <strain evidence="2">CaD3</strain>
    </source>
</reference>
<dbReference type="EMBL" id="CP000108">
    <property type="protein sequence ID" value="ABB28100.1"/>
    <property type="molecule type" value="Genomic_DNA"/>
</dbReference>
<evidence type="ECO:0000313" key="2">
    <source>
        <dbReference type="EMBL" id="ABB28100.1"/>
    </source>
</evidence>
<accession>Q3ASC5</accession>
<organism evidence="2">
    <name type="scientific">Chlorobium chlorochromatii (strain CaD3)</name>
    <dbReference type="NCBI Taxonomy" id="340177"/>
    <lineage>
        <taxon>Bacteria</taxon>
        <taxon>Pseudomonadati</taxon>
        <taxon>Chlorobiota</taxon>
        <taxon>Chlorobiia</taxon>
        <taxon>Chlorobiales</taxon>
        <taxon>Chlorobiaceae</taxon>
        <taxon>Chlorobium/Pelodictyon group</taxon>
        <taxon>Chlorobium</taxon>
    </lineage>
</organism>
<feature type="transmembrane region" description="Helical" evidence="1">
    <location>
        <begin position="21"/>
        <end position="43"/>
    </location>
</feature>
<sequence>MLPQSKVIIHPSFKKKIPMKSLLLAFAICVTITALCFVTLEAVGMPQDISKTISVMVLGAFPKLREMLEKMEGERSGGAVAVAKVQSFGDFNVSTSRALLYVTIVGFVALEFASGITGVVLALLGAQLSNIGVALQLLTMIIAYPIIFLAGRWIGRRCSQQPYMVAALAGLTIRLSTTIFDIAMVPMEQLIQIYQGQMQLSMIIVSQVGGSVLFALLLMAGAFVGSRQRLVVYVQYLLSRISPQSRLALVDLAHEEAVKMQKESGGK</sequence>
<dbReference type="AlphaFoldDB" id="Q3ASC5"/>
<dbReference type="STRING" id="340177.Cag_0834"/>
<feature type="transmembrane region" description="Helical" evidence="1">
    <location>
        <begin position="131"/>
        <end position="151"/>
    </location>
</feature>
<gene>
    <name evidence="2" type="ordered locus">Cag_0834</name>
</gene>
<evidence type="ECO:0000256" key="1">
    <source>
        <dbReference type="SAM" id="Phobius"/>
    </source>
</evidence>
<keyword evidence="1" id="KW-0812">Transmembrane</keyword>
<feature type="transmembrane region" description="Helical" evidence="1">
    <location>
        <begin position="163"/>
        <end position="183"/>
    </location>
</feature>
<name>Q3ASC5_CHLCH</name>
<keyword evidence="1" id="KW-1133">Transmembrane helix</keyword>
<protein>
    <submittedName>
        <fullName evidence="2">Uncharacterized protein</fullName>
    </submittedName>
</protein>